<evidence type="ECO:0000256" key="3">
    <source>
        <dbReference type="ARBA" id="ARBA00004123"/>
    </source>
</evidence>
<dbReference type="AlphaFoldDB" id="A0AAN8XCY6"/>
<dbReference type="InterPro" id="IPR012677">
    <property type="entry name" value="Nucleotide-bd_a/b_plait_sf"/>
</dbReference>
<keyword evidence="14" id="KW-1185">Reference proteome</keyword>
<sequence length="607" mass="70024">MSHLQNASSFTAFKGRVSTKSGFGSQFFITLGENLDSLDGEHLVFGQVVEGLDVITKLNQTLTDDHNRPYQDIRISHTVILNDPFPDPDLLEYPDDSPKLTQAMLDSDYIGADESIDDTEGKTMEELQEEIAEREAKARATILEMVGDLPDSDMAPPENVLFVCKLNPVTTSHDLEIIFSRFGKINSCEVICDRVTNNSLQYAFIEFAETKSCEDAYFKMDNVLIDDRRIHVDFSQSISKIKWKGKGKGVEYFDDNGKKIASKKGQTYNPSKESERMGKNRNSNKVRAWGGRDYRSSNGGPRQYYDKDISKSWDRRSQQWNRNGNHDRIYNDNRDRYDKIRGLDQINRDDRHGRRYDGGKRDGRDSQENDRNRNKEKQDAKNNYQVSKHKESGNEKYSERGNERKSEGELKTCKEKYDESLLEKFSSKPNENDATSSDDDEENFVVEGKIVERETNLYRHEPEREKNDRSESQDETSTLEERCKRKFSESEAGNVVPSDEETQEKLLKELKKSLKKKKRGRRNSDSDFGSEVEKKRKKRKKKQKPSSDSTDTDSSLDVRRKSKKSKKKKKKTSSLGLFGLNSKCDSKKKTKKRKKKKKKKDTSDSSD</sequence>
<comment type="similarity">
    <text evidence="9">Belongs to the cyclophilin-type PPIase family. PPIL4 subfamily.</text>
</comment>
<dbReference type="SUPFAM" id="SSF50891">
    <property type="entry name" value="Cyclophilin-like"/>
    <property type="match status" value="1"/>
</dbReference>
<dbReference type="PROSITE" id="PS50102">
    <property type="entry name" value="RRM"/>
    <property type="match status" value="1"/>
</dbReference>
<feature type="compositionally biased region" description="Low complexity" evidence="10">
    <location>
        <begin position="546"/>
        <end position="555"/>
    </location>
</feature>
<dbReference type="GO" id="GO:0003755">
    <property type="term" value="F:peptidyl-prolyl cis-trans isomerase activity"/>
    <property type="evidence" value="ECO:0007669"/>
    <property type="project" value="UniProtKB-UniRule"/>
</dbReference>
<dbReference type="InterPro" id="IPR029000">
    <property type="entry name" value="Cyclophilin-like_dom_sf"/>
</dbReference>
<evidence type="ECO:0000256" key="5">
    <source>
        <dbReference type="ARBA" id="ARBA00023110"/>
    </source>
</evidence>
<feature type="compositionally biased region" description="Basic residues" evidence="10">
    <location>
        <begin position="535"/>
        <end position="544"/>
    </location>
</feature>
<evidence type="ECO:0000256" key="8">
    <source>
        <dbReference type="PROSITE-ProRule" id="PRU00176"/>
    </source>
</evidence>
<feature type="compositionally biased region" description="Basic and acidic residues" evidence="10">
    <location>
        <begin position="324"/>
        <end position="380"/>
    </location>
</feature>
<keyword evidence="7 9" id="KW-0539">Nucleus</keyword>
<reference evidence="13 14" key="1">
    <citation type="submission" date="2023-11" db="EMBL/GenBank/DDBJ databases">
        <title>Halocaridina rubra genome assembly.</title>
        <authorList>
            <person name="Smith C."/>
        </authorList>
    </citation>
    <scope>NUCLEOTIDE SEQUENCE [LARGE SCALE GENOMIC DNA]</scope>
    <source>
        <strain evidence="13">EP-1</strain>
        <tissue evidence="13">Whole</tissue>
    </source>
</reference>
<feature type="domain" description="PPIase cyclophilin-type" evidence="11">
    <location>
        <begin position="1"/>
        <end position="80"/>
    </location>
</feature>
<evidence type="ECO:0000256" key="4">
    <source>
        <dbReference type="ARBA" id="ARBA00022884"/>
    </source>
</evidence>
<name>A0AAN8XCY6_HALRR</name>
<evidence type="ECO:0000256" key="6">
    <source>
        <dbReference type="ARBA" id="ARBA00023235"/>
    </source>
</evidence>
<evidence type="ECO:0000313" key="14">
    <source>
        <dbReference type="Proteomes" id="UP001381693"/>
    </source>
</evidence>
<dbReference type="GO" id="GO:0005634">
    <property type="term" value="C:nucleus"/>
    <property type="evidence" value="ECO:0007669"/>
    <property type="project" value="UniProtKB-SubCell"/>
</dbReference>
<comment type="caution">
    <text evidence="13">The sequence shown here is derived from an EMBL/GenBank/DDBJ whole genome shotgun (WGS) entry which is preliminary data.</text>
</comment>
<dbReference type="Proteomes" id="UP001381693">
    <property type="component" value="Unassembled WGS sequence"/>
</dbReference>
<comment type="catalytic activity">
    <reaction evidence="1 9">
        <text>[protein]-peptidylproline (omega=180) = [protein]-peptidylproline (omega=0)</text>
        <dbReference type="Rhea" id="RHEA:16237"/>
        <dbReference type="Rhea" id="RHEA-COMP:10747"/>
        <dbReference type="Rhea" id="RHEA-COMP:10748"/>
        <dbReference type="ChEBI" id="CHEBI:83833"/>
        <dbReference type="ChEBI" id="CHEBI:83834"/>
        <dbReference type="EC" id="5.2.1.8"/>
    </reaction>
</comment>
<dbReference type="SUPFAM" id="SSF54928">
    <property type="entry name" value="RNA-binding domain, RBD"/>
    <property type="match status" value="1"/>
</dbReference>
<comment type="function">
    <text evidence="2 9">PPIases accelerate the folding of proteins. It catalyzes the cis-trans isomerization of proline imidic peptide bonds in oligopeptides.</text>
</comment>
<dbReference type="Gene3D" id="3.30.70.330">
    <property type="match status" value="1"/>
</dbReference>
<keyword evidence="5 9" id="KW-0697">Rotamase</keyword>
<accession>A0AAN8XCY6</accession>
<comment type="subcellular location">
    <subcellularLocation>
        <location evidence="3 9">Nucleus</location>
    </subcellularLocation>
</comment>
<dbReference type="InterPro" id="IPR002130">
    <property type="entry name" value="Cyclophilin-type_PPIase_dom"/>
</dbReference>
<dbReference type="PANTHER" id="PTHR45843:SF1">
    <property type="entry name" value="PEPTIDYL-PROLYL CIS-TRANS ISOMERASE-LIKE 4"/>
    <property type="match status" value="1"/>
</dbReference>
<dbReference type="Pfam" id="PF00076">
    <property type="entry name" value="RRM_1"/>
    <property type="match status" value="1"/>
</dbReference>
<gene>
    <name evidence="13" type="primary">PPIL4</name>
    <name evidence="13" type="ORF">SK128_015632</name>
</gene>
<dbReference type="PROSITE" id="PS50072">
    <property type="entry name" value="CSA_PPIASE_2"/>
    <property type="match status" value="1"/>
</dbReference>
<feature type="compositionally biased region" description="Basic and acidic residues" evidence="10">
    <location>
        <begin position="388"/>
        <end position="426"/>
    </location>
</feature>
<dbReference type="Pfam" id="PF00160">
    <property type="entry name" value="Pro_isomerase"/>
    <property type="match status" value="1"/>
</dbReference>
<dbReference type="CDD" id="cd12235">
    <property type="entry name" value="RRM_PPIL4"/>
    <property type="match status" value="1"/>
</dbReference>
<evidence type="ECO:0000313" key="13">
    <source>
        <dbReference type="EMBL" id="KAK7081882.1"/>
    </source>
</evidence>
<evidence type="ECO:0000256" key="9">
    <source>
        <dbReference type="RuleBase" id="RU365081"/>
    </source>
</evidence>
<dbReference type="SMART" id="SM00360">
    <property type="entry name" value="RRM"/>
    <property type="match status" value="1"/>
</dbReference>
<feature type="compositionally biased region" description="Basic and acidic residues" evidence="10">
    <location>
        <begin position="449"/>
        <end position="472"/>
    </location>
</feature>
<keyword evidence="4 8" id="KW-0694">RNA-binding</keyword>
<dbReference type="InterPro" id="IPR000504">
    <property type="entry name" value="RRM_dom"/>
</dbReference>
<dbReference type="PANTHER" id="PTHR45843">
    <property type="entry name" value="PEPTIDYL-PROLYL CIS-TRANS ISOMERASE-LIKE 4"/>
    <property type="match status" value="1"/>
</dbReference>
<feature type="compositionally biased region" description="Basic residues" evidence="10">
    <location>
        <begin position="560"/>
        <end position="572"/>
    </location>
</feature>
<dbReference type="EC" id="5.2.1.8" evidence="9"/>
<feature type="domain" description="RRM" evidence="12">
    <location>
        <begin position="159"/>
        <end position="237"/>
    </location>
</feature>
<protein>
    <recommendedName>
        <fullName evidence="9">Peptidyl-prolyl cis-trans isomerase</fullName>
        <shortName evidence="9">PPIase</shortName>
        <ecNumber evidence="9">5.2.1.8</ecNumber>
    </recommendedName>
</protein>
<keyword evidence="6 9" id="KW-0413">Isomerase</keyword>
<feature type="compositionally biased region" description="Basic and acidic residues" evidence="10">
    <location>
        <begin position="503"/>
        <end position="512"/>
    </location>
</feature>
<evidence type="ECO:0000256" key="2">
    <source>
        <dbReference type="ARBA" id="ARBA00002388"/>
    </source>
</evidence>
<feature type="region of interest" description="Disordered" evidence="10">
    <location>
        <begin position="261"/>
        <end position="607"/>
    </location>
</feature>
<dbReference type="InterPro" id="IPR035542">
    <property type="entry name" value="CRIP"/>
</dbReference>
<evidence type="ECO:0000259" key="11">
    <source>
        <dbReference type="PROSITE" id="PS50072"/>
    </source>
</evidence>
<dbReference type="EMBL" id="JAXCGZ010004365">
    <property type="protein sequence ID" value="KAK7081882.1"/>
    <property type="molecule type" value="Genomic_DNA"/>
</dbReference>
<dbReference type="InterPro" id="IPR035979">
    <property type="entry name" value="RBD_domain_sf"/>
</dbReference>
<evidence type="ECO:0000256" key="1">
    <source>
        <dbReference type="ARBA" id="ARBA00000971"/>
    </source>
</evidence>
<evidence type="ECO:0000256" key="10">
    <source>
        <dbReference type="SAM" id="MobiDB-lite"/>
    </source>
</evidence>
<feature type="compositionally biased region" description="Basic and acidic residues" evidence="10">
    <location>
        <begin position="304"/>
        <end position="317"/>
    </location>
</feature>
<feature type="compositionally biased region" description="Basic and acidic residues" evidence="10">
    <location>
        <begin position="479"/>
        <end position="489"/>
    </location>
</feature>
<organism evidence="13 14">
    <name type="scientific">Halocaridina rubra</name>
    <name type="common">Hawaiian red shrimp</name>
    <dbReference type="NCBI Taxonomy" id="373956"/>
    <lineage>
        <taxon>Eukaryota</taxon>
        <taxon>Metazoa</taxon>
        <taxon>Ecdysozoa</taxon>
        <taxon>Arthropoda</taxon>
        <taxon>Crustacea</taxon>
        <taxon>Multicrustacea</taxon>
        <taxon>Malacostraca</taxon>
        <taxon>Eumalacostraca</taxon>
        <taxon>Eucarida</taxon>
        <taxon>Decapoda</taxon>
        <taxon>Pleocyemata</taxon>
        <taxon>Caridea</taxon>
        <taxon>Atyoidea</taxon>
        <taxon>Atyidae</taxon>
        <taxon>Halocaridina</taxon>
    </lineage>
</organism>
<dbReference type="GO" id="GO:0003723">
    <property type="term" value="F:RNA binding"/>
    <property type="evidence" value="ECO:0007669"/>
    <property type="project" value="UniProtKB-UniRule"/>
</dbReference>
<feature type="compositionally biased region" description="Basic residues" evidence="10">
    <location>
        <begin position="586"/>
        <end position="600"/>
    </location>
</feature>
<dbReference type="FunFam" id="3.30.70.330:FF:000287">
    <property type="entry name" value="Peptidyl-prolyl cis-trans isomerase"/>
    <property type="match status" value="1"/>
</dbReference>
<evidence type="ECO:0000256" key="7">
    <source>
        <dbReference type="ARBA" id="ARBA00023242"/>
    </source>
</evidence>
<proteinExistence type="inferred from homology"/>
<evidence type="ECO:0000259" key="12">
    <source>
        <dbReference type="PROSITE" id="PS50102"/>
    </source>
</evidence>
<dbReference type="Gene3D" id="2.40.100.10">
    <property type="entry name" value="Cyclophilin-like"/>
    <property type="match status" value="1"/>
</dbReference>